<name>A0A5N5W1R6_STRMB</name>
<dbReference type="Pfam" id="PF05402">
    <property type="entry name" value="PqqD"/>
    <property type="match status" value="1"/>
</dbReference>
<dbReference type="RefSeq" id="WP_152265085.1">
    <property type="nucleotide sequence ID" value="NZ_JBFADJ010000038.1"/>
</dbReference>
<gene>
    <name evidence="1" type="ORF">FRZ00_25565</name>
</gene>
<proteinExistence type="predicted"/>
<reference evidence="1 2" key="1">
    <citation type="journal article" date="2019" name="Microb. Cell Fact.">
        <title>Exploring novel herbicidin analogues by transcriptional regulator overexpression and MS/MS molecular networking.</title>
        <authorList>
            <person name="Shi Y."/>
            <person name="Gu R."/>
            <person name="Li Y."/>
            <person name="Wang X."/>
            <person name="Ren W."/>
            <person name="Li X."/>
            <person name="Wang L."/>
            <person name="Xie Y."/>
            <person name="Hong B."/>
        </authorList>
    </citation>
    <scope>NUCLEOTIDE SEQUENCE [LARGE SCALE GENOMIC DNA]</scope>
    <source>
        <strain evidence="1 2">US-43</strain>
    </source>
</reference>
<dbReference type="InterPro" id="IPR041881">
    <property type="entry name" value="PqqD_sf"/>
</dbReference>
<evidence type="ECO:0000313" key="2">
    <source>
        <dbReference type="Proteomes" id="UP000327000"/>
    </source>
</evidence>
<keyword evidence="2" id="KW-1185">Reference proteome</keyword>
<dbReference type="EMBL" id="VOKX01000104">
    <property type="protein sequence ID" value="KAB7836033.1"/>
    <property type="molecule type" value="Genomic_DNA"/>
</dbReference>
<organism evidence="1 2">
    <name type="scientific">Streptomyces mobaraensis</name>
    <name type="common">Streptoverticillium mobaraense</name>
    <dbReference type="NCBI Taxonomy" id="35621"/>
    <lineage>
        <taxon>Bacteria</taxon>
        <taxon>Bacillati</taxon>
        <taxon>Actinomycetota</taxon>
        <taxon>Actinomycetes</taxon>
        <taxon>Kitasatosporales</taxon>
        <taxon>Streptomycetaceae</taxon>
        <taxon>Streptomyces</taxon>
    </lineage>
</organism>
<evidence type="ECO:0000313" key="1">
    <source>
        <dbReference type="EMBL" id="KAB7836033.1"/>
    </source>
</evidence>
<dbReference type="OrthoDB" id="5195143at2"/>
<accession>A0A5N5W1R6</accession>
<protein>
    <submittedName>
        <fullName evidence="1">Lasso peptide biosynthesis PqqD family chaperone</fullName>
    </submittedName>
</protein>
<dbReference type="Proteomes" id="UP000327000">
    <property type="component" value="Unassembled WGS sequence"/>
</dbReference>
<sequence>MRLSNGVALTSTDYGAVLLDERDGTYWQLNDSGAVIVGALAEGLAPDAVAERLAAEFDVDAAEARADVRELVRRLVEAGIVRP</sequence>
<dbReference type="AlphaFoldDB" id="A0A5N5W1R6"/>
<dbReference type="InterPro" id="IPR008792">
    <property type="entry name" value="PQQD"/>
</dbReference>
<comment type="caution">
    <text evidence="1">The sequence shown here is derived from an EMBL/GenBank/DDBJ whole genome shotgun (WGS) entry which is preliminary data.</text>
</comment>
<dbReference type="NCBIfam" id="NF033530">
    <property type="entry name" value="lasso_PqqD_Strm"/>
    <property type="match status" value="1"/>
</dbReference>
<dbReference type="Gene3D" id="1.10.10.1150">
    <property type="entry name" value="Coenzyme PQQ synthesis protein D (PqqD)"/>
    <property type="match status" value="1"/>
</dbReference>